<dbReference type="EMBL" id="JACCCV010000002">
    <property type="protein sequence ID" value="NYF53441.1"/>
    <property type="molecule type" value="Genomic_DNA"/>
</dbReference>
<accession>A0A7Y9T4G4</accession>
<sequence>MKQIFQLNTIFAFGWAVAVAVAPSPASAWQSSTSGIAVQELTEPTQSTASPINPGATQANGGAAAQVLVQNGSQPGPAITLDLALSLARTNEPAFAAAVAASKSAQLDRSIARAALLPSVVYHNQYLYTQPNGSHNGAGSIGSQAAPKFIANNTVHEYTSQGVATETLGLAQYNAVARAGAAAAIASAELEISRRGLTSTVVGLFYNSTAAQERTVIQQRATNEAADFVKQTQQREAAREVAHADVIKAQLTLQQRQRDLGDAQLQAQKARLDLGVLLFPDPRSPYSVTLPVATLLPERTVVETQAAANNPELKSALATLRSKDLDITAARAAYLPDLVLNYSYGIDAAQFAANGPDGVRNLGYSASATLDIPVWDWLATQHKIKQAHIFRDAAKVALTSTQRTLIAQLEEFYGEASLAHDQLASLELSVQTARESLRLTRMRYSAGEATVLEVVDAQNSFTSAELAYQDGNIRYQVALANLQLLTGTI</sequence>
<dbReference type="InterPro" id="IPR003423">
    <property type="entry name" value="OMP_efflux"/>
</dbReference>
<evidence type="ECO:0000313" key="9">
    <source>
        <dbReference type="EMBL" id="NYF53441.1"/>
    </source>
</evidence>
<evidence type="ECO:0000256" key="5">
    <source>
        <dbReference type="ARBA" id="ARBA00022692"/>
    </source>
</evidence>
<comment type="subcellular location">
    <subcellularLocation>
        <location evidence="1">Cell outer membrane</location>
    </subcellularLocation>
</comment>
<evidence type="ECO:0000256" key="2">
    <source>
        <dbReference type="ARBA" id="ARBA00007613"/>
    </source>
</evidence>
<keyword evidence="6" id="KW-0472">Membrane</keyword>
<evidence type="ECO:0000313" key="10">
    <source>
        <dbReference type="Proteomes" id="UP000534186"/>
    </source>
</evidence>
<organism evidence="9 10">
    <name type="scientific">Tunturiibacter lichenicola</name>
    <dbReference type="NCBI Taxonomy" id="2051959"/>
    <lineage>
        <taxon>Bacteria</taxon>
        <taxon>Pseudomonadati</taxon>
        <taxon>Acidobacteriota</taxon>
        <taxon>Terriglobia</taxon>
        <taxon>Terriglobales</taxon>
        <taxon>Acidobacteriaceae</taxon>
        <taxon>Tunturiibacter</taxon>
    </lineage>
</organism>
<keyword evidence="5" id="KW-0812">Transmembrane</keyword>
<dbReference type="SUPFAM" id="SSF56954">
    <property type="entry name" value="Outer membrane efflux proteins (OEP)"/>
    <property type="match status" value="1"/>
</dbReference>
<evidence type="ECO:0000256" key="8">
    <source>
        <dbReference type="SAM" id="SignalP"/>
    </source>
</evidence>
<evidence type="ECO:0000256" key="1">
    <source>
        <dbReference type="ARBA" id="ARBA00004442"/>
    </source>
</evidence>
<name>A0A7Y9T4G4_9BACT</name>
<dbReference type="GO" id="GO:0015562">
    <property type="term" value="F:efflux transmembrane transporter activity"/>
    <property type="evidence" value="ECO:0007669"/>
    <property type="project" value="InterPro"/>
</dbReference>
<keyword evidence="8" id="KW-0732">Signal</keyword>
<dbReference type="PANTHER" id="PTHR30026:SF20">
    <property type="entry name" value="OUTER MEMBRANE PROTEIN TOLC"/>
    <property type="match status" value="1"/>
</dbReference>
<feature type="chain" id="PRO_5031332625" evidence="8">
    <location>
        <begin position="29"/>
        <end position="489"/>
    </location>
</feature>
<dbReference type="GO" id="GO:0015288">
    <property type="term" value="F:porin activity"/>
    <property type="evidence" value="ECO:0007669"/>
    <property type="project" value="TreeGrafter"/>
</dbReference>
<reference evidence="9 10" key="1">
    <citation type="submission" date="2020-07" db="EMBL/GenBank/DDBJ databases">
        <title>Genomic Encyclopedia of Type Strains, Phase IV (KMG-V): Genome sequencing to study the core and pangenomes of soil and plant-associated prokaryotes.</title>
        <authorList>
            <person name="Whitman W."/>
        </authorList>
    </citation>
    <scope>NUCLEOTIDE SEQUENCE [LARGE SCALE GENOMIC DNA]</scope>
    <source>
        <strain evidence="9 10">M8UP30</strain>
    </source>
</reference>
<evidence type="ECO:0000256" key="7">
    <source>
        <dbReference type="ARBA" id="ARBA00023237"/>
    </source>
</evidence>
<comment type="similarity">
    <text evidence="2">Belongs to the outer membrane factor (OMF) (TC 1.B.17) family.</text>
</comment>
<keyword evidence="4" id="KW-1134">Transmembrane beta strand</keyword>
<dbReference type="AlphaFoldDB" id="A0A7Y9T4G4"/>
<keyword evidence="3" id="KW-0813">Transport</keyword>
<dbReference type="Proteomes" id="UP000534186">
    <property type="component" value="Unassembled WGS sequence"/>
</dbReference>
<dbReference type="GO" id="GO:1990281">
    <property type="term" value="C:efflux pump complex"/>
    <property type="evidence" value="ECO:0007669"/>
    <property type="project" value="TreeGrafter"/>
</dbReference>
<dbReference type="Gene3D" id="1.20.1600.10">
    <property type="entry name" value="Outer membrane efflux proteins (OEP)"/>
    <property type="match status" value="1"/>
</dbReference>
<dbReference type="GO" id="GO:0009279">
    <property type="term" value="C:cell outer membrane"/>
    <property type="evidence" value="ECO:0007669"/>
    <property type="project" value="UniProtKB-SubCell"/>
</dbReference>
<proteinExistence type="inferred from homology"/>
<dbReference type="Pfam" id="PF02321">
    <property type="entry name" value="OEP"/>
    <property type="match status" value="1"/>
</dbReference>
<protein>
    <submittedName>
        <fullName evidence="9">Outer membrane protein TolC</fullName>
    </submittedName>
</protein>
<gene>
    <name evidence="9" type="ORF">HDF12_003840</name>
</gene>
<evidence type="ECO:0000256" key="3">
    <source>
        <dbReference type="ARBA" id="ARBA00022448"/>
    </source>
</evidence>
<comment type="caution">
    <text evidence="9">The sequence shown here is derived from an EMBL/GenBank/DDBJ whole genome shotgun (WGS) entry which is preliminary data.</text>
</comment>
<evidence type="ECO:0000256" key="6">
    <source>
        <dbReference type="ARBA" id="ARBA00023136"/>
    </source>
</evidence>
<keyword evidence="7" id="KW-0998">Cell outer membrane</keyword>
<feature type="signal peptide" evidence="8">
    <location>
        <begin position="1"/>
        <end position="28"/>
    </location>
</feature>
<evidence type="ECO:0000256" key="4">
    <source>
        <dbReference type="ARBA" id="ARBA00022452"/>
    </source>
</evidence>
<dbReference type="InterPro" id="IPR051906">
    <property type="entry name" value="TolC-like"/>
</dbReference>
<dbReference type="PANTHER" id="PTHR30026">
    <property type="entry name" value="OUTER MEMBRANE PROTEIN TOLC"/>
    <property type="match status" value="1"/>
</dbReference>